<dbReference type="Pfam" id="PF13385">
    <property type="entry name" value="Laminin_G_3"/>
    <property type="match status" value="1"/>
</dbReference>
<accession>A0A563DTU8</accession>
<protein>
    <submittedName>
        <fullName evidence="2">LamG domain-containing protein</fullName>
    </submittedName>
</protein>
<proteinExistence type="predicted"/>
<dbReference type="InterPro" id="IPR013320">
    <property type="entry name" value="ConA-like_dom_sf"/>
</dbReference>
<gene>
    <name evidence="2" type="ORF">FGL98_22255</name>
</gene>
<feature type="region of interest" description="Disordered" evidence="1">
    <location>
        <begin position="1132"/>
        <end position="1154"/>
    </location>
</feature>
<evidence type="ECO:0000313" key="2">
    <source>
        <dbReference type="EMBL" id="TWP33124.1"/>
    </source>
</evidence>
<feature type="region of interest" description="Disordered" evidence="1">
    <location>
        <begin position="1"/>
        <end position="25"/>
    </location>
</feature>
<dbReference type="SUPFAM" id="SSF49899">
    <property type="entry name" value="Concanavalin A-like lectins/glucanases"/>
    <property type="match status" value="1"/>
</dbReference>
<dbReference type="EMBL" id="VCQV01000048">
    <property type="protein sequence ID" value="TWP33124.1"/>
    <property type="molecule type" value="Genomic_DNA"/>
</dbReference>
<dbReference type="OrthoDB" id="463714at2"/>
<feature type="compositionally biased region" description="Polar residues" evidence="1">
    <location>
        <begin position="1"/>
        <end position="17"/>
    </location>
</feature>
<organism evidence="2 3">
    <name type="scientific">Leekyejoonella antrihumi</name>
    <dbReference type="NCBI Taxonomy" id="1660198"/>
    <lineage>
        <taxon>Bacteria</taxon>
        <taxon>Bacillati</taxon>
        <taxon>Actinomycetota</taxon>
        <taxon>Actinomycetes</taxon>
        <taxon>Micrococcales</taxon>
        <taxon>Dermacoccaceae</taxon>
        <taxon>Leekyejoonella</taxon>
    </lineage>
</organism>
<comment type="caution">
    <text evidence="2">The sequence shown here is derived from an EMBL/GenBank/DDBJ whole genome shotgun (WGS) entry which is preliminary data.</text>
</comment>
<feature type="region of interest" description="Disordered" evidence="1">
    <location>
        <begin position="170"/>
        <end position="190"/>
    </location>
</feature>
<reference evidence="2 3" key="1">
    <citation type="submission" date="2019-05" db="EMBL/GenBank/DDBJ databases">
        <authorList>
            <person name="Lee S.D."/>
        </authorList>
    </citation>
    <scope>NUCLEOTIDE SEQUENCE [LARGE SCALE GENOMIC DNA]</scope>
    <source>
        <strain evidence="2 3">C5-26</strain>
    </source>
</reference>
<dbReference type="Proteomes" id="UP000320244">
    <property type="component" value="Unassembled WGS sequence"/>
</dbReference>
<dbReference type="AlphaFoldDB" id="A0A563DTU8"/>
<dbReference type="Gene3D" id="2.60.120.200">
    <property type="match status" value="1"/>
</dbReference>
<name>A0A563DTU8_9MICO</name>
<reference evidence="2 3" key="2">
    <citation type="submission" date="2019-08" db="EMBL/GenBank/DDBJ databases">
        <title>Jejuicoccus antrihumi gen. nov., sp. nov., a new member of the family Dermacoccaceae isolated from a cave.</title>
        <authorList>
            <person name="Schumann P."/>
            <person name="Kim I.S."/>
        </authorList>
    </citation>
    <scope>NUCLEOTIDE SEQUENCE [LARGE SCALE GENOMIC DNA]</scope>
    <source>
        <strain evidence="2 3">C5-26</strain>
    </source>
</reference>
<keyword evidence="3" id="KW-1185">Reference proteome</keyword>
<feature type="compositionally biased region" description="Basic and acidic residues" evidence="1">
    <location>
        <begin position="170"/>
        <end position="179"/>
    </location>
</feature>
<evidence type="ECO:0000256" key="1">
    <source>
        <dbReference type="SAM" id="MobiDB-lite"/>
    </source>
</evidence>
<sequence length="1154" mass="119774">MSAQTVFDTAHTRQSGHASAPHPLPELTATSGVHGLLRQVATVDHQGTVIAFARAATGPDLFYNVLDLKVSTAVDNLEWTGFVKLDVPTQLRPAGSGIVTVGDTNGTILAVAEAPLVLVSDEKYLYLLQQSSRGTVLLNRFMFKRAVPAGGGVAVPVLEPVWEVRFQRSGKEDIPDGPRDTQGYTAPDGTPFIEPTIELPMIKNLTDGRFDALILPNQSGTGTRWQFVAVNAPNGTLDLFSFPADENGLPDLAGVKLAEGGTIDPDATIALTLDQDGAQIPLDLAGRPSATLYTLRERVKATSGSDLLLKRSARVMLAQPVRRTDGALQIATLDLALGTGGRLARLPETTSASLVQPANDALQFANAAYLQLPASPALALKGSYRAEFWLYPSSAVTTDQYIFRGDPANGAANAAAYVMITRDLRVATGFGTGSDAVSASTTAAVITPGQWVHVQVSYDTAAARGNFTVLVNGRPVAVTGADNTALPAGQPITTISGSHDGIVGILDGLRLWDVSSGTAVPVGDWPFDQIDYDASPPITPDQSTNHNDAAVHGAVLVSSTAPISTDTAGTLYVDADGLASYAGVLSFAEPGGSPSLFTGSDGLVHLYYAGLPDGDRDGLFCVAQYDAESARAVWQSGWTATAGPAAQTGTLQLTAARSGTFMNAATITIQPADGAALCTVGIDDGHGRVETWRGVPRSLDRFVAVLNGTATSDLFTPLFRSGGATFYDCTGSYAQSQMAVSSPDTSSVLSVLSRFPAVMQLASAGIDTVTDTTCTVRLTFTVPQWTGAPTVTQSWPEVSVFAATFLQQLGGIAPGYDYSDTTSASASVHGLATVDAANTTHDLLLLTPAGVADLKVAIEAGSRSDRCTIQLSLDANGPKTVELRDISRDQVAVAAAINASTLSLYVLAVTDGLSAAALDQPAATPPVRDLRAWAFLIAAFAEERLAPNARVTQQDPVPAAILQSAQLASGGKTTTLSAGSTLVRALAASEPSNGGVALVDNTTGPATLSTAAINGGWVRVSPHKAIAVNGANGVVWDMAAPTSETLALPGDITVEAWCKPAGATPAGARPRLVGYHRAGSPDFPDQPIQWALGLQPAPSLNFTDSTAINGSYDLDGTDCTPAAVGVPDWHRRLGPAHAAGHGRRQPAVSDPERQ</sequence>
<evidence type="ECO:0000313" key="3">
    <source>
        <dbReference type="Proteomes" id="UP000320244"/>
    </source>
</evidence>